<dbReference type="OrthoDB" id="1908663at2"/>
<accession>A0A0J6WQW4</accession>
<dbReference type="InParanoid" id="A0A0J6WQW4"/>
<evidence type="ECO:0000259" key="1">
    <source>
        <dbReference type="Pfam" id="PF22479"/>
    </source>
</evidence>
<dbReference type="PATRIC" id="fig|1122219.3.peg.2195"/>
<proteinExistence type="predicted"/>
<dbReference type="InterPro" id="IPR054252">
    <property type="entry name" value="Pam3_gp18"/>
</dbReference>
<dbReference type="EMBL" id="LEKT01000043">
    <property type="protein sequence ID" value="KMO85840.1"/>
    <property type="molecule type" value="Genomic_DNA"/>
</dbReference>
<keyword evidence="3" id="KW-1185">Reference proteome</keyword>
<dbReference type="AlphaFoldDB" id="A0A0J6WQW4"/>
<comment type="caution">
    <text evidence="2">The sequence shown here is derived from an EMBL/GenBank/DDBJ whole genome shotgun (WGS) entry which is preliminary data.</text>
</comment>
<dbReference type="Proteomes" id="UP000036503">
    <property type="component" value="Unassembled WGS sequence"/>
</dbReference>
<organism evidence="2 3">
    <name type="scientific">Megasphaera cerevisiae DSM 20462</name>
    <dbReference type="NCBI Taxonomy" id="1122219"/>
    <lineage>
        <taxon>Bacteria</taxon>
        <taxon>Bacillati</taxon>
        <taxon>Bacillota</taxon>
        <taxon>Negativicutes</taxon>
        <taxon>Veillonellales</taxon>
        <taxon>Veillonellaceae</taxon>
        <taxon>Megasphaera</taxon>
    </lineage>
</organism>
<reference evidence="2 3" key="1">
    <citation type="submission" date="2015-06" db="EMBL/GenBank/DDBJ databases">
        <title>Draft genome sequence of beer spoilage bacterium Megasphaera cerevisiae type strain 20462.</title>
        <authorList>
            <person name="Kutumbaka K."/>
            <person name="Pasmowitz J."/>
            <person name="Mategko J."/>
            <person name="Reyes D."/>
            <person name="Friedrich A."/>
            <person name="Han S."/>
            <person name="Martens-Habbena W."/>
            <person name="Neal-McKinney J."/>
            <person name="Janagama H.K."/>
            <person name="Nadala C."/>
            <person name="Samadpour M."/>
        </authorList>
    </citation>
    <scope>NUCLEOTIDE SEQUENCE [LARGE SCALE GENOMIC DNA]</scope>
    <source>
        <strain evidence="2 3">DSM 20462</strain>
    </source>
</reference>
<protein>
    <recommendedName>
        <fullName evidence="1">Cyanophage baseplate Pam3 plug gp18 domain-containing protein</fullName>
    </recommendedName>
</protein>
<gene>
    <name evidence="2" type="ORF">AB840_11215</name>
</gene>
<sequence length="112" mass="12524">MLSIVPLSGVPNHTFTTTIYVDETNIKLTLTTTYNEIAGYWVLDIGDSEGTLLVTCIPLIPGYNILEQYAYLEIGAAYIVPKQKVQEVWPDYDTLTSNWYLIWGNTAGDDVS</sequence>
<name>A0A0J6WQW4_9FIRM</name>
<dbReference type="Pfam" id="PF22479">
    <property type="entry name" value="Pam3_gp18"/>
    <property type="match status" value="1"/>
</dbReference>
<dbReference type="RefSeq" id="WP_048514941.1">
    <property type="nucleotide sequence ID" value="NZ_FUXD01000008.1"/>
</dbReference>
<feature type="domain" description="Cyanophage baseplate Pam3 plug gp18" evidence="1">
    <location>
        <begin position="4"/>
        <end position="105"/>
    </location>
</feature>
<evidence type="ECO:0000313" key="3">
    <source>
        <dbReference type="Proteomes" id="UP000036503"/>
    </source>
</evidence>
<evidence type="ECO:0000313" key="2">
    <source>
        <dbReference type="EMBL" id="KMO85840.1"/>
    </source>
</evidence>